<dbReference type="Proteomes" id="UP000635606">
    <property type="component" value="Unassembled WGS sequence"/>
</dbReference>
<evidence type="ECO:0000313" key="2">
    <source>
        <dbReference type="Proteomes" id="UP000635606"/>
    </source>
</evidence>
<accession>A0A8J4A1U9</accession>
<keyword evidence="2" id="KW-1185">Reference proteome</keyword>
<sequence length="123" mass="13847">MAAPQAVPRPTAPDDDRQAVDGLFDLLDEFLAEFPEGRDRSRLIHEYFLWKQRLSFFDLDLERFGSAPPPDLVSVEEAVALLGAPRAALFDLVAVGKLKIFRIEATLVVSRSRITDLRDQEAH</sequence>
<dbReference type="AlphaFoldDB" id="A0A8J4A1U9"/>
<protein>
    <submittedName>
        <fullName evidence="1">Uncharacterized protein</fullName>
    </submittedName>
</protein>
<dbReference type="EMBL" id="BOPH01000088">
    <property type="protein sequence ID" value="GIJ71346.1"/>
    <property type="molecule type" value="Genomic_DNA"/>
</dbReference>
<proteinExistence type="predicted"/>
<organism evidence="1 2">
    <name type="scientific">Virgisporangium ochraceum</name>
    <dbReference type="NCBI Taxonomy" id="65505"/>
    <lineage>
        <taxon>Bacteria</taxon>
        <taxon>Bacillati</taxon>
        <taxon>Actinomycetota</taxon>
        <taxon>Actinomycetes</taxon>
        <taxon>Micromonosporales</taxon>
        <taxon>Micromonosporaceae</taxon>
        <taxon>Virgisporangium</taxon>
    </lineage>
</organism>
<name>A0A8J4A1U9_9ACTN</name>
<comment type="caution">
    <text evidence="1">The sequence shown here is derived from an EMBL/GenBank/DDBJ whole genome shotgun (WGS) entry which is preliminary data.</text>
</comment>
<reference evidence="1" key="1">
    <citation type="submission" date="2021-01" db="EMBL/GenBank/DDBJ databases">
        <title>Whole genome shotgun sequence of Virgisporangium ochraceum NBRC 16418.</title>
        <authorList>
            <person name="Komaki H."/>
            <person name="Tamura T."/>
        </authorList>
    </citation>
    <scope>NUCLEOTIDE SEQUENCE</scope>
    <source>
        <strain evidence="1">NBRC 16418</strain>
    </source>
</reference>
<dbReference type="RefSeq" id="WP_203931226.1">
    <property type="nucleotide sequence ID" value="NZ_BOPH01000088.1"/>
</dbReference>
<evidence type="ECO:0000313" key="1">
    <source>
        <dbReference type="EMBL" id="GIJ71346.1"/>
    </source>
</evidence>
<gene>
    <name evidence="1" type="ORF">Voc01_062630</name>
</gene>